<evidence type="ECO:0000313" key="2">
    <source>
        <dbReference type="EMBL" id="MBB5263068.1"/>
    </source>
</evidence>
<dbReference type="PROSITE" id="PS51746">
    <property type="entry name" value="PPM_2"/>
    <property type="match status" value="1"/>
</dbReference>
<dbReference type="Pfam" id="PF13672">
    <property type="entry name" value="PP2C_2"/>
    <property type="match status" value="1"/>
</dbReference>
<protein>
    <submittedName>
        <fullName evidence="2">Serine/threonine protein phosphatase PrpC</fullName>
    </submittedName>
</protein>
<evidence type="ECO:0000259" key="1">
    <source>
        <dbReference type="PROSITE" id="PS51746"/>
    </source>
</evidence>
<dbReference type="InterPro" id="IPR015655">
    <property type="entry name" value="PP2C"/>
</dbReference>
<dbReference type="SUPFAM" id="SSF81606">
    <property type="entry name" value="PP2C-like"/>
    <property type="match status" value="1"/>
</dbReference>
<dbReference type="EMBL" id="JACHFW010000001">
    <property type="protein sequence ID" value="MBB5263068.1"/>
    <property type="molecule type" value="Genomic_DNA"/>
</dbReference>
<organism evidence="2 3">
    <name type="scientific">Catenibacillus scindens</name>
    <dbReference type="NCBI Taxonomy" id="673271"/>
    <lineage>
        <taxon>Bacteria</taxon>
        <taxon>Bacillati</taxon>
        <taxon>Bacillota</taxon>
        <taxon>Clostridia</taxon>
        <taxon>Lachnospirales</taxon>
        <taxon>Lachnospiraceae</taxon>
        <taxon>Catenibacillus</taxon>
    </lineage>
</organism>
<dbReference type="SMART" id="SM00332">
    <property type="entry name" value="PP2Cc"/>
    <property type="match status" value="1"/>
</dbReference>
<keyword evidence="3" id="KW-1185">Reference proteome</keyword>
<dbReference type="Gene3D" id="3.60.40.10">
    <property type="entry name" value="PPM-type phosphatase domain"/>
    <property type="match status" value="1"/>
</dbReference>
<dbReference type="SMART" id="SM00331">
    <property type="entry name" value="PP2C_SIG"/>
    <property type="match status" value="1"/>
</dbReference>
<proteinExistence type="predicted"/>
<dbReference type="GO" id="GO:0004722">
    <property type="term" value="F:protein serine/threonine phosphatase activity"/>
    <property type="evidence" value="ECO:0007669"/>
    <property type="project" value="InterPro"/>
</dbReference>
<evidence type="ECO:0000313" key="3">
    <source>
        <dbReference type="Proteomes" id="UP000543642"/>
    </source>
</evidence>
<reference evidence="2 3" key="1">
    <citation type="submission" date="2020-08" db="EMBL/GenBank/DDBJ databases">
        <title>Genomic Encyclopedia of Type Strains, Phase IV (KMG-IV): sequencing the most valuable type-strain genomes for metagenomic binning, comparative biology and taxonomic classification.</title>
        <authorList>
            <person name="Goeker M."/>
        </authorList>
    </citation>
    <scope>NUCLEOTIDE SEQUENCE [LARGE SCALE GENOMIC DNA]</scope>
    <source>
        <strain evidence="2 3">DSM 106146</strain>
    </source>
</reference>
<dbReference type="CDD" id="cd00143">
    <property type="entry name" value="PP2Cc"/>
    <property type="match status" value="1"/>
</dbReference>
<accession>A0A7W8H7B2</accession>
<feature type="domain" description="PPM-type phosphatase" evidence="1">
    <location>
        <begin position="4"/>
        <end position="254"/>
    </location>
</feature>
<dbReference type="AlphaFoldDB" id="A0A7W8H7B2"/>
<dbReference type="RefSeq" id="WP_183770401.1">
    <property type="nucleotide sequence ID" value="NZ_JACHFW010000001.1"/>
</dbReference>
<gene>
    <name evidence="2" type="ORF">HNP82_000162</name>
</gene>
<name>A0A7W8H7B2_9FIRM</name>
<sequence>MDLLIAAHSDVGIKKKVNQDSYLIKVAQTNMGKVCLSVICDGMGGLSKGELASATVIRVFENWFEKDFPAMMAKGFDKEELRLAWDNIVLEQNQVLAAYAAKSGTRMGTTIVALLIINNEYFIMNVGDSRAYLLDTQLSLLTKDQTFVQYELDEGHITWEQAQNHPQRNVLLQCVGASDVVTPDYYQGPVYPDSTFVMCSDGFCHVLPLEEIFKYLNPQTARDEQTMKNNAVALTELNKQRMEVDNISVIVIRTVQRG</sequence>
<dbReference type="PANTHER" id="PTHR47992">
    <property type="entry name" value="PROTEIN PHOSPHATASE"/>
    <property type="match status" value="1"/>
</dbReference>
<dbReference type="InterPro" id="IPR001932">
    <property type="entry name" value="PPM-type_phosphatase-like_dom"/>
</dbReference>
<dbReference type="Proteomes" id="UP000543642">
    <property type="component" value="Unassembled WGS sequence"/>
</dbReference>
<comment type="caution">
    <text evidence="2">The sequence shown here is derived from an EMBL/GenBank/DDBJ whole genome shotgun (WGS) entry which is preliminary data.</text>
</comment>
<dbReference type="InterPro" id="IPR036457">
    <property type="entry name" value="PPM-type-like_dom_sf"/>
</dbReference>